<dbReference type="PANTHER" id="PTHR33164:SF99">
    <property type="entry name" value="MARR FAMILY REGULATORY PROTEIN"/>
    <property type="match status" value="1"/>
</dbReference>
<dbReference type="PROSITE" id="PS50995">
    <property type="entry name" value="HTH_MARR_2"/>
    <property type="match status" value="1"/>
</dbReference>
<keyword evidence="3" id="KW-1185">Reference proteome</keyword>
<dbReference type="Gene3D" id="1.10.10.10">
    <property type="entry name" value="Winged helix-like DNA-binding domain superfamily/Winged helix DNA-binding domain"/>
    <property type="match status" value="1"/>
</dbReference>
<dbReference type="EMBL" id="BOML01000006">
    <property type="protein sequence ID" value="GID99418.1"/>
    <property type="molecule type" value="Genomic_DNA"/>
</dbReference>
<dbReference type="InterPro" id="IPR039422">
    <property type="entry name" value="MarR/SlyA-like"/>
</dbReference>
<dbReference type="SUPFAM" id="SSF46785">
    <property type="entry name" value="Winged helix' DNA-binding domain"/>
    <property type="match status" value="1"/>
</dbReference>
<name>A0ABQ3YPA1_9ACTN</name>
<dbReference type="InterPro" id="IPR036390">
    <property type="entry name" value="WH_DNA-bd_sf"/>
</dbReference>
<dbReference type="PANTHER" id="PTHR33164">
    <property type="entry name" value="TRANSCRIPTIONAL REGULATOR, MARR FAMILY"/>
    <property type="match status" value="1"/>
</dbReference>
<dbReference type="InterPro" id="IPR000835">
    <property type="entry name" value="HTH_MarR-typ"/>
</dbReference>
<organism evidence="2 3">
    <name type="scientific">Paractinoplanes durhamensis</name>
    <dbReference type="NCBI Taxonomy" id="113563"/>
    <lineage>
        <taxon>Bacteria</taxon>
        <taxon>Bacillati</taxon>
        <taxon>Actinomycetota</taxon>
        <taxon>Actinomycetes</taxon>
        <taxon>Micromonosporales</taxon>
        <taxon>Micromonosporaceae</taxon>
        <taxon>Paractinoplanes</taxon>
    </lineage>
</organism>
<dbReference type="RefSeq" id="WP_203724844.1">
    <property type="nucleotide sequence ID" value="NZ_BAAATX010000023.1"/>
</dbReference>
<sequence length="156" mass="17145">MSATTPPPNGLAPLSAEEEAVMRALGRMMLVLPRALNNDLEREQRMTASEYSVLRHLSESACGHLRMSELAQACDMSLSGMTRLAAKLEAQGYVKRIKCDSDARGWNAVLTENGLARLREAWPTHLASVRHHIFEHLTELDLPQLAKALNAIAGDS</sequence>
<reference evidence="2 3" key="1">
    <citation type="submission" date="2021-01" db="EMBL/GenBank/DDBJ databases">
        <title>Whole genome shotgun sequence of Actinoplanes durhamensis NBRC 14914.</title>
        <authorList>
            <person name="Komaki H."/>
            <person name="Tamura T."/>
        </authorList>
    </citation>
    <scope>NUCLEOTIDE SEQUENCE [LARGE SCALE GENOMIC DNA]</scope>
    <source>
        <strain evidence="2 3">NBRC 14914</strain>
    </source>
</reference>
<accession>A0ABQ3YPA1</accession>
<proteinExistence type="predicted"/>
<feature type="domain" description="HTH marR-type" evidence="1">
    <location>
        <begin position="18"/>
        <end position="154"/>
    </location>
</feature>
<evidence type="ECO:0000259" key="1">
    <source>
        <dbReference type="PROSITE" id="PS50995"/>
    </source>
</evidence>
<dbReference type="Proteomes" id="UP000637628">
    <property type="component" value="Unassembled WGS sequence"/>
</dbReference>
<evidence type="ECO:0000313" key="3">
    <source>
        <dbReference type="Proteomes" id="UP000637628"/>
    </source>
</evidence>
<comment type="caution">
    <text evidence="2">The sequence shown here is derived from an EMBL/GenBank/DDBJ whole genome shotgun (WGS) entry which is preliminary data.</text>
</comment>
<gene>
    <name evidence="2" type="ORF">Adu01nite_07690</name>
</gene>
<dbReference type="InterPro" id="IPR036388">
    <property type="entry name" value="WH-like_DNA-bd_sf"/>
</dbReference>
<dbReference type="SMART" id="SM00347">
    <property type="entry name" value="HTH_MARR"/>
    <property type="match status" value="1"/>
</dbReference>
<dbReference type="Pfam" id="PF12802">
    <property type="entry name" value="MarR_2"/>
    <property type="match status" value="1"/>
</dbReference>
<evidence type="ECO:0000313" key="2">
    <source>
        <dbReference type="EMBL" id="GID99418.1"/>
    </source>
</evidence>
<protein>
    <submittedName>
        <fullName evidence="2">MarR family transcriptional regulator</fullName>
    </submittedName>
</protein>
<dbReference type="PRINTS" id="PR00598">
    <property type="entry name" value="HTHMARR"/>
</dbReference>